<name>A0ABD1MV11_9FABA</name>
<feature type="compositionally biased region" description="Acidic residues" evidence="6">
    <location>
        <begin position="175"/>
        <end position="187"/>
    </location>
</feature>
<dbReference type="PANTHER" id="PTHR31194:SF202">
    <property type="entry name" value="ETHYLENE-RESPONSIVE TRANSCRIPTION FACTOR ERF070"/>
    <property type="match status" value="1"/>
</dbReference>
<comment type="subcellular location">
    <subcellularLocation>
        <location evidence="1">Nucleus</location>
    </subcellularLocation>
</comment>
<dbReference type="PROSITE" id="PS51032">
    <property type="entry name" value="AP2_ERF"/>
    <property type="match status" value="1"/>
</dbReference>
<accession>A0ABD1MV11</accession>
<keyword evidence="5" id="KW-0539">Nucleus</keyword>
<evidence type="ECO:0000259" key="7">
    <source>
        <dbReference type="PROSITE" id="PS51032"/>
    </source>
</evidence>
<dbReference type="Gene3D" id="3.30.730.10">
    <property type="entry name" value="AP2/ERF domain"/>
    <property type="match status" value="1"/>
</dbReference>
<dbReference type="InterPro" id="IPR050913">
    <property type="entry name" value="AP2/ERF_ERF"/>
</dbReference>
<dbReference type="EMBL" id="JBGMDY010000003">
    <property type="protein sequence ID" value="KAL2339658.1"/>
    <property type="molecule type" value="Genomic_DNA"/>
</dbReference>
<evidence type="ECO:0000256" key="4">
    <source>
        <dbReference type="ARBA" id="ARBA00023163"/>
    </source>
</evidence>
<feature type="domain" description="AP2/ERF" evidence="7">
    <location>
        <begin position="98"/>
        <end position="155"/>
    </location>
</feature>
<evidence type="ECO:0000256" key="1">
    <source>
        <dbReference type="ARBA" id="ARBA00004123"/>
    </source>
</evidence>
<evidence type="ECO:0000313" key="8">
    <source>
        <dbReference type="EMBL" id="KAL2339658.1"/>
    </source>
</evidence>
<dbReference type="PRINTS" id="PR00367">
    <property type="entry name" value="ETHRSPELEMNT"/>
</dbReference>
<dbReference type="PANTHER" id="PTHR31194">
    <property type="entry name" value="SHN SHINE , DNA BINDING / TRANSCRIPTION FACTOR"/>
    <property type="match status" value="1"/>
</dbReference>
<dbReference type="InterPro" id="IPR036955">
    <property type="entry name" value="AP2/ERF_dom_sf"/>
</dbReference>
<keyword evidence="3" id="KW-0238">DNA-binding</keyword>
<evidence type="ECO:0000256" key="3">
    <source>
        <dbReference type="ARBA" id="ARBA00023125"/>
    </source>
</evidence>
<evidence type="ECO:0000256" key="6">
    <source>
        <dbReference type="SAM" id="MobiDB-lite"/>
    </source>
</evidence>
<feature type="region of interest" description="Disordered" evidence="6">
    <location>
        <begin position="165"/>
        <end position="217"/>
    </location>
</feature>
<gene>
    <name evidence="8" type="ORF">Fmac_007598</name>
</gene>
<organism evidence="8 9">
    <name type="scientific">Flemingia macrophylla</name>
    <dbReference type="NCBI Taxonomy" id="520843"/>
    <lineage>
        <taxon>Eukaryota</taxon>
        <taxon>Viridiplantae</taxon>
        <taxon>Streptophyta</taxon>
        <taxon>Embryophyta</taxon>
        <taxon>Tracheophyta</taxon>
        <taxon>Spermatophyta</taxon>
        <taxon>Magnoliopsida</taxon>
        <taxon>eudicotyledons</taxon>
        <taxon>Gunneridae</taxon>
        <taxon>Pentapetalae</taxon>
        <taxon>rosids</taxon>
        <taxon>fabids</taxon>
        <taxon>Fabales</taxon>
        <taxon>Fabaceae</taxon>
        <taxon>Papilionoideae</taxon>
        <taxon>50 kb inversion clade</taxon>
        <taxon>NPAAA clade</taxon>
        <taxon>indigoferoid/millettioid clade</taxon>
        <taxon>Phaseoleae</taxon>
        <taxon>Flemingia</taxon>
    </lineage>
</organism>
<evidence type="ECO:0000313" key="9">
    <source>
        <dbReference type="Proteomes" id="UP001603857"/>
    </source>
</evidence>
<dbReference type="GO" id="GO:0003677">
    <property type="term" value="F:DNA binding"/>
    <property type="evidence" value="ECO:0007669"/>
    <property type="project" value="UniProtKB-KW"/>
</dbReference>
<dbReference type="Proteomes" id="UP001603857">
    <property type="component" value="Unassembled WGS sequence"/>
</dbReference>
<evidence type="ECO:0000256" key="5">
    <source>
        <dbReference type="ARBA" id="ARBA00023242"/>
    </source>
</evidence>
<dbReference type="CDD" id="cd00018">
    <property type="entry name" value="AP2"/>
    <property type="match status" value="1"/>
</dbReference>
<feature type="region of interest" description="Disordered" evidence="6">
    <location>
        <begin position="68"/>
        <end position="98"/>
    </location>
</feature>
<dbReference type="Pfam" id="PF00847">
    <property type="entry name" value="AP2"/>
    <property type="match status" value="1"/>
</dbReference>
<proteinExistence type="predicted"/>
<dbReference type="FunFam" id="3.30.730.10:FF:000001">
    <property type="entry name" value="Ethylene-responsive transcription factor 2"/>
    <property type="match status" value="1"/>
</dbReference>
<keyword evidence="4" id="KW-0804">Transcription</keyword>
<dbReference type="AlphaFoldDB" id="A0ABD1MV11"/>
<dbReference type="SUPFAM" id="SSF54171">
    <property type="entry name" value="DNA-binding domain"/>
    <property type="match status" value="1"/>
</dbReference>
<feature type="compositionally biased region" description="Low complexity" evidence="6">
    <location>
        <begin position="208"/>
        <end position="217"/>
    </location>
</feature>
<dbReference type="InterPro" id="IPR016177">
    <property type="entry name" value="DNA-bd_dom_sf"/>
</dbReference>
<protein>
    <recommendedName>
        <fullName evidence="7">AP2/ERF domain-containing protein</fullName>
    </recommendedName>
</protein>
<evidence type="ECO:0000256" key="2">
    <source>
        <dbReference type="ARBA" id="ARBA00023015"/>
    </source>
</evidence>
<comment type="caution">
    <text evidence="8">The sequence shown here is derived from an EMBL/GenBank/DDBJ whole genome shotgun (WGS) entry which is preliminary data.</text>
</comment>
<dbReference type="GO" id="GO:0005634">
    <property type="term" value="C:nucleus"/>
    <property type="evidence" value="ECO:0007669"/>
    <property type="project" value="UniProtKB-SubCell"/>
</dbReference>
<dbReference type="InterPro" id="IPR001471">
    <property type="entry name" value="AP2/ERF_dom"/>
</dbReference>
<keyword evidence="9" id="KW-1185">Reference proteome</keyword>
<keyword evidence="2" id="KW-0805">Transcription regulation</keyword>
<dbReference type="SMART" id="SM00380">
    <property type="entry name" value="AP2"/>
    <property type="match status" value="1"/>
</dbReference>
<sequence>MEESILCKHTVHHTLTKKHLVSQANSSRIVRISYTDPDATDSSGDDEAPPIFRQRIKRFVNQIQIQTTAAAANPRKRSAGETASSRRERQLKLQGGKKFRGVRQRPWGKWAAEIRDPARRVRLWLGTYDTAEEAAMVYDNAAIRLRGPDALTNFITPPPPKLKVAVTQKGSGYDSGDDNCEEQEQEQEQEHHNHNLSSPTSVLHFEKSNSNSNSNSNGKVIVQEWEGESVENMPPWDDVFNFEAPEFPLLFQEEEERHLEQESHMLGQTLPFCSEHGFTDSSIVLADSLIDFDKACPPPTSCHVDDYDYDYDYFQDILFASDPLVLL</sequence>
<reference evidence="8 9" key="1">
    <citation type="submission" date="2024-08" db="EMBL/GenBank/DDBJ databases">
        <title>Insights into the chromosomal genome structure of Flemingia macrophylla.</title>
        <authorList>
            <person name="Ding Y."/>
            <person name="Zhao Y."/>
            <person name="Bi W."/>
            <person name="Wu M."/>
            <person name="Zhao G."/>
            <person name="Gong Y."/>
            <person name="Li W."/>
            <person name="Zhang P."/>
        </authorList>
    </citation>
    <scope>NUCLEOTIDE SEQUENCE [LARGE SCALE GENOMIC DNA]</scope>
    <source>
        <strain evidence="8">DYQJB</strain>
        <tissue evidence="8">Leaf</tissue>
    </source>
</reference>